<evidence type="ECO:0000313" key="13">
    <source>
        <dbReference type="Proteomes" id="UP000635606"/>
    </source>
</evidence>
<dbReference type="EC" id="2.7.13.3" evidence="2"/>
<keyword evidence="3" id="KW-0597">Phosphoprotein</keyword>
<keyword evidence="9" id="KW-0175">Coiled coil</keyword>
<dbReference type="RefSeq" id="WP_203932155.1">
    <property type="nucleotide sequence ID" value="NZ_BOPH01000098.1"/>
</dbReference>
<evidence type="ECO:0000256" key="1">
    <source>
        <dbReference type="ARBA" id="ARBA00000085"/>
    </source>
</evidence>
<dbReference type="Gene3D" id="1.20.5.1930">
    <property type="match status" value="1"/>
</dbReference>
<dbReference type="InterPro" id="IPR003594">
    <property type="entry name" value="HATPase_dom"/>
</dbReference>
<dbReference type="EMBL" id="BOPH01000098">
    <property type="protein sequence ID" value="GIJ72306.1"/>
    <property type="molecule type" value="Genomic_DNA"/>
</dbReference>
<keyword evidence="5" id="KW-0547">Nucleotide-binding</keyword>
<feature type="transmembrane region" description="Helical" evidence="10">
    <location>
        <begin position="102"/>
        <end position="121"/>
    </location>
</feature>
<dbReference type="GO" id="GO:0046983">
    <property type="term" value="F:protein dimerization activity"/>
    <property type="evidence" value="ECO:0007669"/>
    <property type="project" value="InterPro"/>
</dbReference>
<evidence type="ECO:0000256" key="10">
    <source>
        <dbReference type="SAM" id="Phobius"/>
    </source>
</evidence>
<keyword evidence="10" id="KW-0472">Membrane</keyword>
<evidence type="ECO:0000256" key="4">
    <source>
        <dbReference type="ARBA" id="ARBA00022679"/>
    </source>
</evidence>
<protein>
    <recommendedName>
        <fullName evidence="2">histidine kinase</fullName>
        <ecNumber evidence="2">2.7.13.3</ecNumber>
    </recommendedName>
</protein>
<accession>A0A8J4A3W9</accession>
<dbReference type="GO" id="GO:0000155">
    <property type="term" value="F:phosphorelay sensor kinase activity"/>
    <property type="evidence" value="ECO:0007669"/>
    <property type="project" value="InterPro"/>
</dbReference>
<organism evidence="12 13">
    <name type="scientific">Virgisporangium ochraceum</name>
    <dbReference type="NCBI Taxonomy" id="65505"/>
    <lineage>
        <taxon>Bacteria</taxon>
        <taxon>Bacillati</taxon>
        <taxon>Actinomycetota</taxon>
        <taxon>Actinomycetes</taxon>
        <taxon>Micromonosporales</taxon>
        <taxon>Micromonosporaceae</taxon>
        <taxon>Virgisporangium</taxon>
    </lineage>
</organism>
<dbReference type="Proteomes" id="UP000635606">
    <property type="component" value="Unassembled WGS sequence"/>
</dbReference>
<dbReference type="Pfam" id="PF23539">
    <property type="entry name" value="DUF7134"/>
    <property type="match status" value="1"/>
</dbReference>
<keyword evidence="10" id="KW-1133">Transmembrane helix</keyword>
<evidence type="ECO:0000256" key="7">
    <source>
        <dbReference type="ARBA" id="ARBA00022840"/>
    </source>
</evidence>
<dbReference type="InterPro" id="IPR050482">
    <property type="entry name" value="Sensor_HK_TwoCompSys"/>
</dbReference>
<dbReference type="SMART" id="SM00387">
    <property type="entry name" value="HATPase_c"/>
    <property type="match status" value="1"/>
</dbReference>
<gene>
    <name evidence="12" type="ORF">Voc01_072230</name>
</gene>
<feature type="transmembrane region" description="Helical" evidence="10">
    <location>
        <begin position="127"/>
        <end position="146"/>
    </location>
</feature>
<feature type="transmembrane region" description="Helical" evidence="10">
    <location>
        <begin position="12"/>
        <end position="29"/>
    </location>
</feature>
<dbReference type="GO" id="GO:0005524">
    <property type="term" value="F:ATP binding"/>
    <property type="evidence" value="ECO:0007669"/>
    <property type="project" value="UniProtKB-KW"/>
</dbReference>
<evidence type="ECO:0000256" key="8">
    <source>
        <dbReference type="ARBA" id="ARBA00023012"/>
    </source>
</evidence>
<name>A0A8J4A3W9_9ACTN</name>
<dbReference type="AlphaFoldDB" id="A0A8J4A3W9"/>
<keyword evidence="4" id="KW-0808">Transferase</keyword>
<comment type="catalytic activity">
    <reaction evidence="1">
        <text>ATP + protein L-histidine = ADP + protein N-phospho-L-histidine.</text>
        <dbReference type="EC" id="2.7.13.3"/>
    </reaction>
</comment>
<keyword evidence="10" id="KW-0812">Transmembrane</keyword>
<feature type="coiled-coil region" evidence="9">
    <location>
        <begin position="146"/>
        <end position="173"/>
    </location>
</feature>
<dbReference type="Pfam" id="PF02518">
    <property type="entry name" value="HATPase_c"/>
    <property type="match status" value="1"/>
</dbReference>
<evidence type="ECO:0000256" key="5">
    <source>
        <dbReference type="ARBA" id="ARBA00022741"/>
    </source>
</evidence>
<dbReference type="Pfam" id="PF07730">
    <property type="entry name" value="HisKA_3"/>
    <property type="match status" value="1"/>
</dbReference>
<dbReference type="InterPro" id="IPR011712">
    <property type="entry name" value="Sig_transdc_His_kin_sub3_dim/P"/>
</dbReference>
<dbReference type="PANTHER" id="PTHR24421:SF10">
    <property type="entry name" value="NITRATE_NITRITE SENSOR PROTEIN NARQ"/>
    <property type="match status" value="1"/>
</dbReference>
<evidence type="ECO:0000313" key="12">
    <source>
        <dbReference type="EMBL" id="GIJ72306.1"/>
    </source>
</evidence>
<evidence type="ECO:0000256" key="9">
    <source>
        <dbReference type="SAM" id="Coils"/>
    </source>
</evidence>
<evidence type="ECO:0000256" key="6">
    <source>
        <dbReference type="ARBA" id="ARBA00022777"/>
    </source>
</evidence>
<evidence type="ECO:0000256" key="2">
    <source>
        <dbReference type="ARBA" id="ARBA00012438"/>
    </source>
</evidence>
<keyword evidence="8" id="KW-0902">Two-component regulatory system</keyword>
<dbReference type="SUPFAM" id="SSF55874">
    <property type="entry name" value="ATPase domain of HSP90 chaperone/DNA topoisomerase II/histidine kinase"/>
    <property type="match status" value="1"/>
</dbReference>
<proteinExistence type="predicted"/>
<keyword evidence="13" id="KW-1185">Reference proteome</keyword>
<dbReference type="Gene3D" id="3.30.565.10">
    <property type="entry name" value="Histidine kinase-like ATPase, C-terminal domain"/>
    <property type="match status" value="1"/>
</dbReference>
<evidence type="ECO:0000256" key="3">
    <source>
        <dbReference type="ARBA" id="ARBA00022553"/>
    </source>
</evidence>
<feature type="domain" description="Histidine kinase/HSP90-like ATPase" evidence="11">
    <location>
        <begin position="284"/>
        <end position="380"/>
    </location>
</feature>
<dbReference type="InterPro" id="IPR055558">
    <property type="entry name" value="DUF7134"/>
</dbReference>
<comment type="caution">
    <text evidence="12">The sequence shown here is derived from an EMBL/GenBank/DDBJ whole genome shotgun (WGS) entry which is preliminary data.</text>
</comment>
<keyword evidence="7" id="KW-0067">ATP-binding</keyword>
<evidence type="ECO:0000259" key="11">
    <source>
        <dbReference type="SMART" id="SM00387"/>
    </source>
</evidence>
<sequence>MRSWPGRHPWVVDTVVAVLAFAVSAMALVGRSEVTGTGPTARTWLASVAVCLPLVWRRRAPVVVFCVVMAVGGLTDSVADTPASLFCPLFAVYAVARHRPRVWLVPVAVAFEAVIVGTLIANDLENQDVIAVTALLAASVFLGMNLRTRRAYLDQLEERAARLERERDQQARLAAAGERARIARELHDIVAHNLTVMVALAEGAAATVPTAPDRAVDVMDKVAATGRLALVEMRRMVGVLRTDEAPRGPQPGLADLDPLVDQVRAAGMRVELTRRGEPGAWGPGAGLAVYRIVQEALTNALKHAGPRAVTRVGLRFTADGADIEVVDDGAGRVAVTPGADGHGLPGMAERAASFGGRLEAGPGAGAGWRVRASLRFPTEDQG</sequence>
<keyword evidence="6 12" id="KW-0418">Kinase</keyword>
<dbReference type="GO" id="GO:0016020">
    <property type="term" value="C:membrane"/>
    <property type="evidence" value="ECO:0007669"/>
    <property type="project" value="InterPro"/>
</dbReference>
<reference evidence="12" key="1">
    <citation type="submission" date="2021-01" db="EMBL/GenBank/DDBJ databases">
        <title>Whole genome shotgun sequence of Virgisporangium ochraceum NBRC 16418.</title>
        <authorList>
            <person name="Komaki H."/>
            <person name="Tamura T."/>
        </authorList>
    </citation>
    <scope>NUCLEOTIDE SEQUENCE</scope>
    <source>
        <strain evidence="12">NBRC 16418</strain>
    </source>
</reference>
<dbReference type="CDD" id="cd16917">
    <property type="entry name" value="HATPase_UhpB-NarQ-NarX-like"/>
    <property type="match status" value="1"/>
</dbReference>
<dbReference type="InterPro" id="IPR036890">
    <property type="entry name" value="HATPase_C_sf"/>
</dbReference>
<dbReference type="PANTHER" id="PTHR24421">
    <property type="entry name" value="NITRATE/NITRITE SENSOR PROTEIN NARX-RELATED"/>
    <property type="match status" value="1"/>
</dbReference>